<keyword evidence="1" id="KW-0732">Signal</keyword>
<protein>
    <submittedName>
        <fullName evidence="2">Uncharacterized protein</fullName>
    </submittedName>
</protein>
<reference evidence="2 3" key="1">
    <citation type="submission" date="2015-11" db="EMBL/GenBank/DDBJ databases">
        <title>Expanding the genomic diversity of Burkholderia species for the development of highly accurate diagnostics.</title>
        <authorList>
            <person name="Sahl J."/>
            <person name="Keim P."/>
            <person name="Wagner D."/>
        </authorList>
    </citation>
    <scope>NUCLEOTIDE SEQUENCE [LARGE SCALE GENOMIC DNA]</scope>
    <source>
        <strain evidence="2 3">MSMB1302</strain>
    </source>
</reference>
<sequence>MKHTVRIPISVLALMLAAPAFANTPADNVAWSARPVHAAASTEACSAYSGRVMSSGESLSTENVLKALGTSLAGAVLGSVTGGYQGAVSNPCPRPGL</sequence>
<name>A0A103ZNQ4_BURCE</name>
<feature type="signal peptide" evidence="1">
    <location>
        <begin position="1"/>
        <end position="22"/>
    </location>
</feature>
<evidence type="ECO:0000313" key="3">
    <source>
        <dbReference type="Proteomes" id="UP000069001"/>
    </source>
</evidence>
<evidence type="ECO:0000313" key="2">
    <source>
        <dbReference type="EMBL" id="KVK83137.1"/>
    </source>
</evidence>
<proteinExistence type="predicted"/>
<gene>
    <name evidence="2" type="ORF">WS90_13810</name>
</gene>
<organism evidence="2 3">
    <name type="scientific">Burkholderia cepacia</name>
    <name type="common">Pseudomonas cepacia</name>
    <dbReference type="NCBI Taxonomy" id="292"/>
    <lineage>
        <taxon>Bacteria</taxon>
        <taxon>Pseudomonadati</taxon>
        <taxon>Pseudomonadota</taxon>
        <taxon>Betaproteobacteria</taxon>
        <taxon>Burkholderiales</taxon>
        <taxon>Burkholderiaceae</taxon>
        <taxon>Burkholderia</taxon>
        <taxon>Burkholderia cepacia complex</taxon>
    </lineage>
</organism>
<dbReference type="Proteomes" id="UP000069001">
    <property type="component" value="Unassembled WGS sequence"/>
</dbReference>
<dbReference type="RefSeq" id="WP_059729609.1">
    <property type="nucleotide sequence ID" value="NZ_LOYH01000048.1"/>
</dbReference>
<feature type="chain" id="PRO_5007120146" evidence="1">
    <location>
        <begin position="23"/>
        <end position="97"/>
    </location>
</feature>
<dbReference type="EMBL" id="LOYH01000048">
    <property type="protein sequence ID" value="KVK83137.1"/>
    <property type="molecule type" value="Genomic_DNA"/>
</dbReference>
<evidence type="ECO:0000256" key="1">
    <source>
        <dbReference type="SAM" id="SignalP"/>
    </source>
</evidence>
<comment type="caution">
    <text evidence="2">The sequence shown here is derived from an EMBL/GenBank/DDBJ whole genome shotgun (WGS) entry which is preliminary data.</text>
</comment>
<dbReference type="AlphaFoldDB" id="A0A103ZNQ4"/>
<accession>A0A103ZNQ4</accession>